<gene>
    <name evidence="5" type="ORF">FSB75_19680</name>
</gene>
<proteinExistence type="inferred from homology"/>
<evidence type="ECO:0000313" key="6">
    <source>
        <dbReference type="Proteomes" id="UP000321204"/>
    </source>
</evidence>
<dbReference type="Gene3D" id="2.160.20.10">
    <property type="entry name" value="Single-stranded right-handed beta-helix, Pectin lyase-like"/>
    <property type="match status" value="1"/>
</dbReference>
<dbReference type="Proteomes" id="UP000321204">
    <property type="component" value="Chromosome"/>
</dbReference>
<evidence type="ECO:0000256" key="1">
    <source>
        <dbReference type="ARBA" id="ARBA00008891"/>
    </source>
</evidence>
<keyword evidence="6" id="KW-1185">Reference proteome</keyword>
<accession>A0A5B8UMX8</accession>
<sequence length="356" mass="40022">MGLAASKKEMSLRRRLYQVISVAGILLATSSFAQKTVVNTSVIIVDLNGSGNFTSIQSAINSLPDSSAMPRTIHIKPGRYYEKIFITKHNIVLEGEDRETTKIIQNIARDEWRCDHKDDWGVATLNLSGNDITLKNLTIANDYGFTQKEARTVSCASDSSGKKVITNSGHQMALRSMNTTRLKVINCRLSAYAGDTVSPWNLVNGMFYFKDCVMEGGVDFYCPRGDAYAENCTFYANTGPASIWHDGSTNPDYKTVLKNCKFDGYKGFKLGRYHKDAQFYLINCSFSEAMANEDIYLVPTNNEIKWGRRVYYFNCHRKGGDYAWHKDNLQTAQGSPEANTISAAWVFGNRWNPEKM</sequence>
<dbReference type="PANTHER" id="PTHR31321:SF57">
    <property type="entry name" value="PECTINESTERASE 53-RELATED"/>
    <property type="match status" value="1"/>
</dbReference>
<feature type="domain" description="Pectinesterase catalytic" evidence="4">
    <location>
        <begin position="43"/>
        <end position="175"/>
    </location>
</feature>
<protein>
    <submittedName>
        <fullName evidence="5">Pectinesterase</fullName>
    </submittedName>
</protein>
<dbReference type="AlphaFoldDB" id="A0A5B8UMX8"/>
<dbReference type="InterPro" id="IPR000070">
    <property type="entry name" value="Pectinesterase_cat"/>
</dbReference>
<dbReference type="EMBL" id="CP042433">
    <property type="protein sequence ID" value="QEC58031.1"/>
    <property type="molecule type" value="Genomic_DNA"/>
</dbReference>
<evidence type="ECO:0000313" key="5">
    <source>
        <dbReference type="EMBL" id="QEC58031.1"/>
    </source>
</evidence>
<evidence type="ECO:0000256" key="2">
    <source>
        <dbReference type="ARBA" id="ARBA00022801"/>
    </source>
</evidence>
<dbReference type="GO" id="GO:0045490">
    <property type="term" value="P:pectin catabolic process"/>
    <property type="evidence" value="ECO:0007669"/>
    <property type="project" value="TreeGrafter"/>
</dbReference>
<name>A0A5B8UMX8_9BACT</name>
<dbReference type="PANTHER" id="PTHR31321">
    <property type="entry name" value="ACYL-COA THIOESTER HYDROLASE YBHC-RELATED"/>
    <property type="match status" value="1"/>
</dbReference>
<dbReference type="KEGG" id="fgg:FSB75_19680"/>
<dbReference type="Pfam" id="PF01095">
    <property type="entry name" value="Pectinesterase"/>
    <property type="match status" value="1"/>
</dbReference>
<dbReference type="GO" id="GO:0042545">
    <property type="term" value="P:cell wall modification"/>
    <property type="evidence" value="ECO:0007669"/>
    <property type="project" value="InterPro"/>
</dbReference>
<dbReference type="GO" id="GO:0030599">
    <property type="term" value="F:pectinesterase activity"/>
    <property type="evidence" value="ECO:0007669"/>
    <property type="project" value="InterPro"/>
</dbReference>
<dbReference type="SUPFAM" id="SSF51126">
    <property type="entry name" value="Pectin lyase-like"/>
    <property type="match status" value="1"/>
</dbReference>
<dbReference type="OrthoDB" id="9804686at2"/>
<keyword evidence="2" id="KW-0378">Hydrolase</keyword>
<dbReference type="InterPro" id="IPR011050">
    <property type="entry name" value="Pectin_lyase_fold/virulence"/>
</dbReference>
<organism evidence="5 6">
    <name type="scientific">Flavisolibacter ginsenosidimutans</name>
    <dbReference type="NCBI Taxonomy" id="661481"/>
    <lineage>
        <taxon>Bacteria</taxon>
        <taxon>Pseudomonadati</taxon>
        <taxon>Bacteroidota</taxon>
        <taxon>Chitinophagia</taxon>
        <taxon>Chitinophagales</taxon>
        <taxon>Chitinophagaceae</taxon>
        <taxon>Flavisolibacter</taxon>
    </lineage>
</organism>
<keyword evidence="3" id="KW-0063">Aspartyl esterase</keyword>
<evidence type="ECO:0000259" key="4">
    <source>
        <dbReference type="Pfam" id="PF01095"/>
    </source>
</evidence>
<reference evidence="5 6" key="1">
    <citation type="journal article" date="2015" name="Int. J. Syst. Evol. Microbiol.">
        <title>Flavisolibacter ginsenosidimutans sp. nov., with ginsenoside-converting activity isolated from soil used for cultivating ginseng.</title>
        <authorList>
            <person name="Zhao Y."/>
            <person name="Liu Q."/>
            <person name="Kang M.S."/>
            <person name="Jin F."/>
            <person name="Yu H."/>
            <person name="Im W.T."/>
        </authorList>
    </citation>
    <scope>NUCLEOTIDE SEQUENCE [LARGE SCALE GENOMIC DNA]</scope>
    <source>
        <strain evidence="5 6">Gsoil 636</strain>
    </source>
</reference>
<dbReference type="InterPro" id="IPR012334">
    <property type="entry name" value="Pectin_lyas_fold"/>
</dbReference>
<evidence type="ECO:0000256" key="3">
    <source>
        <dbReference type="ARBA" id="ARBA00023085"/>
    </source>
</evidence>
<comment type="similarity">
    <text evidence="1">Belongs to the pectinesterase family.</text>
</comment>